<sequence length="343" mass="39919">MKKRSCAKNLSYAEKASQAIDEALRENRKSRWIREEVLILGAPGSGKRNSKTRLMRQLRIIYDPYTEREREDFRPCIRSSVTYALRQLDLLLPAETPSILKILDSSPTETLVLTEDIATRIHDWWSRSDIQNISSHLPLDPSTTHVLDRILPIAAEDYLPSDTDILFCHIYPSPALDQLTVPFSEETRYRPILNCTCVRQSLRSIHKWLPMFGEISHIIFVFNLNDYDDLEDTRKTFDLWEYIYSSRFTRFAHIYLIVNRPSTFASKLTRHPLNSTYPDAEPDISPAAAQAFLLRRFAEQDHSGRWDIPRWTVDLMDTEGVRVTMRNLMDELVQTRLITVCGL</sequence>
<evidence type="ECO:0000313" key="6">
    <source>
        <dbReference type="EMBL" id="KAK7040456.1"/>
    </source>
</evidence>
<organism evidence="6 7">
    <name type="scientific">Favolaschia claudopus</name>
    <dbReference type="NCBI Taxonomy" id="2862362"/>
    <lineage>
        <taxon>Eukaryota</taxon>
        <taxon>Fungi</taxon>
        <taxon>Dikarya</taxon>
        <taxon>Basidiomycota</taxon>
        <taxon>Agaricomycotina</taxon>
        <taxon>Agaricomycetes</taxon>
        <taxon>Agaricomycetidae</taxon>
        <taxon>Agaricales</taxon>
        <taxon>Marasmiineae</taxon>
        <taxon>Mycenaceae</taxon>
        <taxon>Favolaschia</taxon>
    </lineage>
</organism>
<keyword evidence="3" id="KW-0342">GTP-binding</keyword>
<dbReference type="InterPro" id="IPR011025">
    <property type="entry name" value="GproteinA_insert"/>
</dbReference>
<dbReference type="GO" id="GO:0031683">
    <property type="term" value="F:G-protein beta/gamma-subunit complex binding"/>
    <property type="evidence" value="ECO:0007669"/>
    <property type="project" value="InterPro"/>
</dbReference>
<dbReference type="SMART" id="SM00275">
    <property type="entry name" value="G_alpha"/>
    <property type="match status" value="1"/>
</dbReference>
<evidence type="ECO:0000313" key="7">
    <source>
        <dbReference type="Proteomes" id="UP001362999"/>
    </source>
</evidence>
<dbReference type="AlphaFoldDB" id="A0AAW0CLB6"/>
<dbReference type="SUPFAM" id="SSF52540">
    <property type="entry name" value="P-loop containing nucleoside triphosphate hydrolases"/>
    <property type="match status" value="1"/>
</dbReference>
<dbReference type="Proteomes" id="UP001362999">
    <property type="component" value="Unassembled WGS sequence"/>
</dbReference>
<comment type="caution">
    <text evidence="6">The sequence shown here is derived from an EMBL/GenBank/DDBJ whole genome shotgun (WGS) entry which is preliminary data.</text>
</comment>
<evidence type="ECO:0000256" key="4">
    <source>
        <dbReference type="ARBA" id="ARBA00023224"/>
    </source>
</evidence>
<dbReference type="GO" id="GO:0046872">
    <property type="term" value="F:metal ion binding"/>
    <property type="evidence" value="ECO:0007669"/>
    <property type="project" value="UniProtKB-KW"/>
</dbReference>
<dbReference type="SUPFAM" id="SSF47895">
    <property type="entry name" value="Transducin (alpha subunit), insertion domain"/>
    <property type="match status" value="1"/>
</dbReference>
<reference evidence="6 7" key="1">
    <citation type="journal article" date="2024" name="J Genomics">
        <title>Draft genome sequencing and assembly of Favolaschia claudopus CIRM-BRFM 2984 isolated from oak limbs.</title>
        <authorList>
            <person name="Navarro D."/>
            <person name="Drula E."/>
            <person name="Chaduli D."/>
            <person name="Cazenave R."/>
            <person name="Ahrendt S."/>
            <person name="Wang J."/>
            <person name="Lipzen A."/>
            <person name="Daum C."/>
            <person name="Barry K."/>
            <person name="Grigoriev I.V."/>
            <person name="Favel A."/>
            <person name="Rosso M.N."/>
            <person name="Martin F."/>
        </authorList>
    </citation>
    <scope>NUCLEOTIDE SEQUENCE [LARGE SCALE GENOMIC DNA]</scope>
    <source>
        <strain evidence="6 7">CIRM-BRFM 2984</strain>
    </source>
</reference>
<dbReference type="Gene3D" id="3.40.50.300">
    <property type="entry name" value="P-loop containing nucleotide triphosphate hydrolases"/>
    <property type="match status" value="1"/>
</dbReference>
<dbReference type="GO" id="GO:0001664">
    <property type="term" value="F:G protein-coupled receptor binding"/>
    <property type="evidence" value="ECO:0007669"/>
    <property type="project" value="TreeGrafter"/>
</dbReference>
<accession>A0AAW0CLB6</accession>
<dbReference type="GO" id="GO:0005737">
    <property type="term" value="C:cytoplasm"/>
    <property type="evidence" value="ECO:0007669"/>
    <property type="project" value="TreeGrafter"/>
</dbReference>
<keyword evidence="1 5" id="KW-0479">Metal-binding</keyword>
<evidence type="ECO:0000256" key="1">
    <source>
        <dbReference type="ARBA" id="ARBA00022723"/>
    </source>
</evidence>
<keyword evidence="7" id="KW-1185">Reference proteome</keyword>
<dbReference type="InterPro" id="IPR027417">
    <property type="entry name" value="P-loop_NTPase"/>
</dbReference>
<dbReference type="Pfam" id="PF00503">
    <property type="entry name" value="G-alpha"/>
    <property type="match status" value="1"/>
</dbReference>
<dbReference type="GO" id="GO:0005525">
    <property type="term" value="F:GTP binding"/>
    <property type="evidence" value="ECO:0007669"/>
    <property type="project" value="UniProtKB-KW"/>
</dbReference>
<dbReference type="PROSITE" id="PS51882">
    <property type="entry name" value="G_ALPHA"/>
    <property type="match status" value="1"/>
</dbReference>
<keyword evidence="2" id="KW-0547">Nucleotide-binding</keyword>
<feature type="binding site" evidence="5">
    <location>
        <position position="173"/>
    </location>
    <ligand>
        <name>Mg(2+)</name>
        <dbReference type="ChEBI" id="CHEBI:18420"/>
    </ligand>
</feature>
<dbReference type="PANTHER" id="PTHR10218">
    <property type="entry name" value="GTP-BINDING PROTEIN ALPHA SUBUNIT"/>
    <property type="match status" value="1"/>
</dbReference>
<evidence type="ECO:0000256" key="2">
    <source>
        <dbReference type="ARBA" id="ARBA00022741"/>
    </source>
</evidence>
<name>A0AAW0CLB6_9AGAR</name>
<keyword evidence="4" id="KW-0807">Transducer</keyword>
<feature type="binding site" evidence="5">
    <location>
        <position position="52"/>
    </location>
    <ligand>
        <name>Mg(2+)</name>
        <dbReference type="ChEBI" id="CHEBI:18420"/>
    </ligand>
</feature>
<dbReference type="GO" id="GO:0005834">
    <property type="term" value="C:heterotrimeric G-protein complex"/>
    <property type="evidence" value="ECO:0007669"/>
    <property type="project" value="TreeGrafter"/>
</dbReference>
<dbReference type="PANTHER" id="PTHR10218:SF302">
    <property type="entry name" value="GUANINE NUCLEOTIDE-BINDING PROTEIN ALPHA-5 SUBUNIT"/>
    <property type="match status" value="1"/>
</dbReference>
<evidence type="ECO:0000256" key="3">
    <source>
        <dbReference type="ARBA" id="ARBA00023134"/>
    </source>
</evidence>
<protein>
    <submittedName>
        <fullName evidence="6">G-protein alpha subunit</fullName>
    </submittedName>
</protein>
<gene>
    <name evidence="6" type="ORF">R3P38DRAFT_3180169</name>
</gene>
<evidence type="ECO:0000256" key="5">
    <source>
        <dbReference type="PIRSR" id="PIRSR601019-2"/>
    </source>
</evidence>
<proteinExistence type="predicted"/>
<dbReference type="InterPro" id="IPR001019">
    <property type="entry name" value="Gprotein_alpha_su"/>
</dbReference>
<dbReference type="Gene3D" id="1.10.400.10">
    <property type="entry name" value="GI Alpha 1, domain 2-like"/>
    <property type="match status" value="1"/>
</dbReference>
<dbReference type="GO" id="GO:0003924">
    <property type="term" value="F:GTPase activity"/>
    <property type="evidence" value="ECO:0007669"/>
    <property type="project" value="InterPro"/>
</dbReference>
<keyword evidence="5" id="KW-0460">Magnesium</keyword>
<dbReference type="GO" id="GO:0007188">
    <property type="term" value="P:adenylate cyclase-modulating G protein-coupled receptor signaling pathway"/>
    <property type="evidence" value="ECO:0007669"/>
    <property type="project" value="TreeGrafter"/>
</dbReference>
<dbReference type="EMBL" id="JAWWNJ010000015">
    <property type="protein sequence ID" value="KAK7040456.1"/>
    <property type="molecule type" value="Genomic_DNA"/>
</dbReference>